<keyword evidence="7" id="KW-0378">Hydrolase</keyword>
<evidence type="ECO:0000256" key="6">
    <source>
        <dbReference type="ARBA" id="ARBA00022692"/>
    </source>
</evidence>
<feature type="transmembrane region" description="Helical" evidence="10">
    <location>
        <begin position="111"/>
        <end position="129"/>
    </location>
</feature>
<keyword evidence="12" id="KW-1185">Reference proteome</keyword>
<dbReference type="AlphaFoldDB" id="A0A4R6Q2G4"/>
<sequence length="238" mass="26797">MFFGIFNSIMMIYFTAAVLPAIILLVIIYKQDKVEKEPVGMIIGLLGFGVLAAFCSMIAESAGQWLLPKFVSTHSQYYKIIFAFLVVAVVEEGFKFLFLKKRTWNDPNFNYRFDGVVYAVAVSLGFAAIENLQYVMGYGLSVATSRALLAIPGHLSFSVFMGTFYGNAKLQAARGNHGRAKFCLFLAYFSAVFFHGFYDSCLMVNTNNSMTLFVTFVIAMYIFVFFLVRHDSKTDRPL</sequence>
<protein>
    <recommendedName>
        <fullName evidence="3">Protease PrsW</fullName>
    </recommendedName>
</protein>
<evidence type="ECO:0000256" key="8">
    <source>
        <dbReference type="ARBA" id="ARBA00022989"/>
    </source>
</evidence>
<dbReference type="PIRSF" id="PIRSF016933">
    <property type="entry name" value="PrsW"/>
    <property type="match status" value="1"/>
</dbReference>
<evidence type="ECO:0000256" key="7">
    <source>
        <dbReference type="ARBA" id="ARBA00022801"/>
    </source>
</evidence>
<dbReference type="GO" id="GO:0006508">
    <property type="term" value="P:proteolysis"/>
    <property type="evidence" value="ECO:0007669"/>
    <property type="project" value="UniProtKB-KW"/>
</dbReference>
<keyword evidence="8 10" id="KW-1133">Transmembrane helix</keyword>
<name>A0A4R6Q2G4_9FIRM</name>
<dbReference type="EMBL" id="SNXO01000016">
    <property type="protein sequence ID" value="TDP56371.1"/>
    <property type="molecule type" value="Genomic_DNA"/>
</dbReference>
<reference evidence="11 12" key="1">
    <citation type="submission" date="2019-03" db="EMBL/GenBank/DDBJ databases">
        <title>Genomic Encyclopedia of Type Strains, Phase IV (KMG-IV): sequencing the most valuable type-strain genomes for metagenomic binning, comparative biology and taxonomic classification.</title>
        <authorList>
            <person name="Goeker M."/>
        </authorList>
    </citation>
    <scope>NUCLEOTIDE SEQUENCE [LARGE SCALE GENOMIC DNA]</scope>
    <source>
        <strain evidence="11 12">DSM 28287</strain>
    </source>
</reference>
<accession>A0A4R6Q2G4</accession>
<dbReference type="PANTHER" id="PTHR36844:SF1">
    <property type="entry name" value="PROTEASE PRSW"/>
    <property type="match status" value="1"/>
</dbReference>
<feature type="transmembrane region" description="Helical" evidence="10">
    <location>
        <begin position="79"/>
        <end position="99"/>
    </location>
</feature>
<dbReference type="InterPro" id="IPR023596">
    <property type="entry name" value="Peptidase_PrsW_arch/bac"/>
</dbReference>
<feature type="transmembrane region" description="Helical" evidence="10">
    <location>
        <begin position="6"/>
        <end position="27"/>
    </location>
</feature>
<feature type="transmembrane region" description="Helical" evidence="10">
    <location>
        <begin position="210"/>
        <end position="228"/>
    </location>
</feature>
<comment type="subcellular location">
    <subcellularLocation>
        <location evidence="1">Cell membrane</location>
        <topology evidence="1">Multi-pass membrane protein</topology>
    </subcellularLocation>
</comment>
<dbReference type="PANTHER" id="PTHR36844">
    <property type="entry name" value="PROTEASE PRSW"/>
    <property type="match status" value="1"/>
</dbReference>
<evidence type="ECO:0000256" key="1">
    <source>
        <dbReference type="ARBA" id="ARBA00004651"/>
    </source>
</evidence>
<dbReference type="RefSeq" id="WP_133528423.1">
    <property type="nucleotide sequence ID" value="NZ_SNXO01000016.1"/>
</dbReference>
<evidence type="ECO:0000256" key="9">
    <source>
        <dbReference type="ARBA" id="ARBA00023136"/>
    </source>
</evidence>
<dbReference type="OrthoDB" id="5504276at2"/>
<evidence type="ECO:0000256" key="10">
    <source>
        <dbReference type="SAM" id="Phobius"/>
    </source>
</evidence>
<evidence type="ECO:0000313" key="12">
    <source>
        <dbReference type="Proteomes" id="UP000295500"/>
    </source>
</evidence>
<proteinExistence type="inferred from homology"/>
<gene>
    <name evidence="11" type="ORF">EV211_11634</name>
</gene>
<evidence type="ECO:0000256" key="3">
    <source>
        <dbReference type="ARBA" id="ARBA00018997"/>
    </source>
</evidence>
<evidence type="ECO:0000256" key="5">
    <source>
        <dbReference type="ARBA" id="ARBA00022670"/>
    </source>
</evidence>
<dbReference type="GO" id="GO:0005886">
    <property type="term" value="C:plasma membrane"/>
    <property type="evidence" value="ECO:0007669"/>
    <property type="project" value="UniProtKB-SubCell"/>
</dbReference>
<comment type="caution">
    <text evidence="11">The sequence shown here is derived from an EMBL/GenBank/DDBJ whole genome shotgun (WGS) entry which is preliminary data.</text>
</comment>
<keyword evidence="6 10" id="KW-0812">Transmembrane</keyword>
<dbReference type="Proteomes" id="UP000295500">
    <property type="component" value="Unassembled WGS sequence"/>
</dbReference>
<feature type="transmembrane region" description="Helical" evidence="10">
    <location>
        <begin position="180"/>
        <end position="198"/>
    </location>
</feature>
<dbReference type="InterPro" id="IPR026898">
    <property type="entry name" value="PrsW"/>
</dbReference>
<keyword evidence="5" id="KW-0645">Protease</keyword>
<feature type="transmembrane region" description="Helical" evidence="10">
    <location>
        <begin position="39"/>
        <end position="59"/>
    </location>
</feature>
<organism evidence="11 12">
    <name type="scientific">Aminicella lysinilytica</name>
    <dbReference type="NCBI Taxonomy" id="433323"/>
    <lineage>
        <taxon>Bacteria</taxon>
        <taxon>Bacillati</taxon>
        <taxon>Bacillota</taxon>
        <taxon>Clostridia</taxon>
        <taxon>Peptostreptococcales</taxon>
        <taxon>Anaerovoracaceae</taxon>
        <taxon>Aminicella</taxon>
    </lineage>
</organism>
<dbReference type="GO" id="GO:0008233">
    <property type="term" value="F:peptidase activity"/>
    <property type="evidence" value="ECO:0007669"/>
    <property type="project" value="UniProtKB-KW"/>
</dbReference>
<dbReference type="Pfam" id="PF13367">
    <property type="entry name" value="PrsW-protease"/>
    <property type="match status" value="1"/>
</dbReference>
<feature type="transmembrane region" description="Helical" evidence="10">
    <location>
        <begin position="149"/>
        <end position="168"/>
    </location>
</feature>
<keyword evidence="9 10" id="KW-0472">Membrane</keyword>
<evidence type="ECO:0000256" key="2">
    <source>
        <dbReference type="ARBA" id="ARBA00009165"/>
    </source>
</evidence>
<comment type="similarity">
    <text evidence="2">Belongs to the protease PrsW family.</text>
</comment>
<keyword evidence="4" id="KW-1003">Cell membrane</keyword>
<evidence type="ECO:0000256" key="4">
    <source>
        <dbReference type="ARBA" id="ARBA00022475"/>
    </source>
</evidence>
<evidence type="ECO:0000313" key="11">
    <source>
        <dbReference type="EMBL" id="TDP56371.1"/>
    </source>
</evidence>